<proteinExistence type="inferred from homology"/>
<dbReference type="InterPro" id="IPR050261">
    <property type="entry name" value="FrsA_esterase"/>
</dbReference>
<feature type="domain" description="AB hydrolase-1" evidence="3">
    <location>
        <begin position="31"/>
        <end position="279"/>
    </location>
</feature>
<evidence type="ECO:0000256" key="1">
    <source>
        <dbReference type="ARBA" id="ARBA00022801"/>
    </source>
</evidence>
<comment type="caution">
    <text evidence="4">The sequence shown here is derived from an EMBL/GenBank/DDBJ whole genome shotgun (WGS) entry which is preliminary data.</text>
</comment>
<evidence type="ECO:0000313" key="5">
    <source>
        <dbReference type="Proteomes" id="UP000276542"/>
    </source>
</evidence>
<evidence type="ECO:0000313" key="4">
    <source>
        <dbReference type="EMBL" id="RJS46782.1"/>
    </source>
</evidence>
<dbReference type="GO" id="GO:0052689">
    <property type="term" value="F:carboxylic ester hydrolase activity"/>
    <property type="evidence" value="ECO:0007669"/>
    <property type="project" value="UniProtKB-ARBA"/>
</dbReference>
<dbReference type="PANTHER" id="PTHR22946:SF9">
    <property type="entry name" value="POLYKETIDE TRANSFERASE AF380"/>
    <property type="match status" value="1"/>
</dbReference>
<protein>
    <submittedName>
        <fullName evidence="4">Alpha/beta hydrolase</fullName>
    </submittedName>
</protein>
<dbReference type="OrthoDB" id="63034at2"/>
<dbReference type="Pfam" id="PF00561">
    <property type="entry name" value="Abhydrolase_1"/>
    <property type="match status" value="1"/>
</dbReference>
<organism evidence="4 5">
    <name type="scientific">Nocardioides cavernaquae</name>
    <dbReference type="NCBI Taxonomy" id="2321396"/>
    <lineage>
        <taxon>Bacteria</taxon>
        <taxon>Bacillati</taxon>
        <taxon>Actinomycetota</taxon>
        <taxon>Actinomycetes</taxon>
        <taxon>Propionibacteriales</taxon>
        <taxon>Nocardioidaceae</taxon>
        <taxon>Nocardioides</taxon>
    </lineage>
</organism>
<dbReference type="AlphaFoldDB" id="A0A3A5H8M2"/>
<evidence type="ECO:0000256" key="2">
    <source>
        <dbReference type="ARBA" id="ARBA00038115"/>
    </source>
</evidence>
<gene>
    <name evidence="4" type="ORF">D4739_11515</name>
</gene>
<dbReference type="EMBL" id="QYRP01000002">
    <property type="protein sequence ID" value="RJS46782.1"/>
    <property type="molecule type" value="Genomic_DNA"/>
</dbReference>
<keyword evidence="1 4" id="KW-0378">Hydrolase</keyword>
<dbReference type="InterPro" id="IPR029058">
    <property type="entry name" value="AB_hydrolase_fold"/>
</dbReference>
<name>A0A3A5H8M2_9ACTN</name>
<dbReference type="Gene3D" id="3.40.50.1820">
    <property type="entry name" value="alpha/beta hydrolase"/>
    <property type="match status" value="1"/>
</dbReference>
<reference evidence="5" key="1">
    <citation type="submission" date="2018-09" db="EMBL/GenBank/DDBJ databases">
        <authorList>
            <person name="Zhu H."/>
        </authorList>
    </citation>
    <scope>NUCLEOTIDE SEQUENCE [LARGE SCALE GENOMIC DNA]</scope>
    <source>
        <strain evidence="5">K1W22B-1</strain>
    </source>
</reference>
<comment type="similarity">
    <text evidence="2">Belongs to the AB hydrolase superfamily. FUS2 hydrolase family.</text>
</comment>
<dbReference type="Proteomes" id="UP000276542">
    <property type="component" value="Unassembled WGS sequence"/>
</dbReference>
<dbReference type="Gene3D" id="1.10.10.800">
    <property type="match status" value="1"/>
</dbReference>
<sequence length="301" mass="32647">MTRENIEFTGEAGVTLRGWFYPAENATGPAPTVVMTHGMTAVKELYLDDYAEYFAAAGLNVVVYDHRNYGESDGLPRQETDPILQHRDIRNAISYASTRPEVDAARIGVWGTSFAGGHALLVAAIDKRVKAVVSQVPFISGSKSFAAQVPLGHAAHVRDQFNGDRLNRFTGGEPAILAAVTDDPAGQAMMPAPDAYEWFTKGAANRAPNWKNEVTARSLEWASEYEPGSYISRISPTPLLMLVADNDTVAPFQFALDAFEEARQPKELKVVSGGHFDAYGGPGFEECASAARDHFVKHLGA</sequence>
<dbReference type="InterPro" id="IPR000073">
    <property type="entry name" value="AB_hydrolase_1"/>
</dbReference>
<dbReference type="RefSeq" id="WP_120060753.1">
    <property type="nucleotide sequence ID" value="NZ_QYRP01000002.1"/>
</dbReference>
<evidence type="ECO:0000259" key="3">
    <source>
        <dbReference type="Pfam" id="PF00561"/>
    </source>
</evidence>
<accession>A0A3A5H8M2</accession>
<dbReference type="PANTHER" id="PTHR22946">
    <property type="entry name" value="DIENELACTONE HYDROLASE DOMAIN-CONTAINING PROTEIN-RELATED"/>
    <property type="match status" value="1"/>
</dbReference>
<dbReference type="SUPFAM" id="SSF53474">
    <property type="entry name" value="alpha/beta-Hydrolases"/>
    <property type="match status" value="1"/>
</dbReference>
<keyword evidence="5" id="KW-1185">Reference proteome</keyword>